<name>A0ABP6AAG4_STRLO</name>
<comment type="caution">
    <text evidence="2">The sequence shown here is derived from an EMBL/GenBank/DDBJ whole genome shotgun (WGS) entry which is preliminary data.</text>
</comment>
<feature type="transmembrane region" description="Helical" evidence="1">
    <location>
        <begin position="246"/>
        <end position="266"/>
    </location>
</feature>
<dbReference type="EMBL" id="BAAASG010000018">
    <property type="protein sequence ID" value="GAA2513375.1"/>
    <property type="molecule type" value="Genomic_DNA"/>
</dbReference>
<feature type="transmembrane region" description="Helical" evidence="1">
    <location>
        <begin position="172"/>
        <end position="192"/>
    </location>
</feature>
<feature type="transmembrane region" description="Helical" evidence="1">
    <location>
        <begin position="335"/>
        <end position="358"/>
    </location>
</feature>
<feature type="transmembrane region" description="Helical" evidence="1">
    <location>
        <begin position="364"/>
        <end position="384"/>
    </location>
</feature>
<feature type="transmembrane region" description="Helical" evidence="1">
    <location>
        <begin position="278"/>
        <end position="297"/>
    </location>
</feature>
<dbReference type="PANTHER" id="PTHR23542">
    <property type="match status" value="1"/>
</dbReference>
<dbReference type="InterPro" id="IPR011701">
    <property type="entry name" value="MFS"/>
</dbReference>
<reference evidence="3" key="1">
    <citation type="journal article" date="2019" name="Int. J. Syst. Evol. Microbiol.">
        <title>The Global Catalogue of Microorganisms (GCM) 10K type strain sequencing project: providing services to taxonomists for standard genome sequencing and annotation.</title>
        <authorList>
            <consortium name="The Broad Institute Genomics Platform"/>
            <consortium name="The Broad Institute Genome Sequencing Center for Infectious Disease"/>
            <person name="Wu L."/>
            <person name="Ma J."/>
        </authorList>
    </citation>
    <scope>NUCLEOTIDE SEQUENCE [LARGE SCALE GENOMIC DNA]</scope>
    <source>
        <strain evidence="3">JCM 4395</strain>
    </source>
</reference>
<feature type="transmembrane region" description="Helical" evidence="1">
    <location>
        <begin position="17"/>
        <end position="39"/>
    </location>
</feature>
<dbReference type="Proteomes" id="UP001501777">
    <property type="component" value="Unassembled WGS sequence"/>
</dbReference>
<feature type="transmembrane region" description="Helical" evidence="1">
    <location>
        <begin position="45"/>
        <end position="67"/>
    </location>
</feature>
<feature type="transmembrane region" description="Helical" evidence="1">
    <location>
        <begin position="103"/>
        <end position="127"/>
    </location>
</feature>
<gene>
    <name evidence="2" type="ORF">GCM10010276_71410</name>
</gene>
<keyword evidence="1" id="KW-0472">Membrane</keyword>
<dbReference type="PANTHER" id="PTHR23542:SF1">
    <property type="entry name" value="MAJOR FACILITATOR SUPERFAMILY (MFS) PROFILE DOMAIN-CONTAINING PROTEIN"/>
    <property type="match status" value="1"/>
</dbReference>
<dbReference type="RefSeq" id="WP_344405048.1">
    <property type="nucleotide sequence ID" value="NZ_BAAASG010000018.1"/>
</dbReference>
<protein>
    <submittedName>
        <fullName evidence="2">MFS transporter</fullName>
    </submittedName>
</protein>
<accession>A0ABP6AAG4</accession>
<dbReference type="SUPFAM" id="SSF103473">
    <property type="entry name" value="MFS general substrate transporter"/>
    <property type="match status" value="1"/>
</dbReference>
<dbReference type="Pfam" id="PF07690">
    <property type="entry name" value="MFS_1"/>
    <property type="match status" value="1"/>
</dbReference>
<keyword evidence="1" id="KW-1133">Transmembrane helix</keyword>
<feature type="transmembrane region" description="Helical" evidence="1">
    <location>
        <begin position="303"/>
        <end position="323"/>
    </location>
</feature>
<keyword evidence="1" id="KW-0812">Transmembrane</keyword>
<dbReference type="InterPro" id="IPR036259">
    <property type="entry name" value="MFS_trans_sf"/>
</dbReference>
<evidence type="ECO:0000313" key="3">
    <source>
        <dbReference type="Proteomes" id="UP001501777"/>
    </source>
</evidence>
<sequence length="419" mass="42414">MAAGYVEILRTRHAARLLAGTLVGRLPCAVAAIAVVLFVRAEGGTYSLAGGLAAVYGVANAAGQPLLGRLVDLYGQPRVQLPAALGSALAMSGFAFVGIDPPALAYVCVALAGLFTPPLEGGLRALWSSVLRGEGQVQTAYALDAVAQEVMFTVGPLLVTLCVSLWSAQVALVLVNVVGVLGALSVVVSPPSREWRSAPREAHWLGALRSPGLLVLLGAFLAVGMALGSIAVAAVAYADGHGGDAVYGWLMAAIGLGALVGGTAYGARQWSGAPERRLRVLVALLAVCYLPLTLMPGPVAMTVLAAVAGLFLAPCLACAFVLVDRHAPRGTVTEAFSWIVTTFTVGSSVGTGLAGPVVEWGGAVWGFAVPGVAGAVALLVLLATGRVLAAPAGRAVVAASSENDPNRAVEPRFSSGDRA</sequence>
<organism evidence="2 3">
    <name type="scientific">Streptomyces longisporus</name>
    <dbReference type="NCBI Taxonomy" id="1948"/>
    <lineage>
        <taxon>Bacteria</taxon>
        <taxon>Bacillati</taxon>
        <taxon>Actinomycetota</taxon>
        <taxon>Actinomycetes</taxon>
        <taxon>Kitasatosporales</taxon>
        <taxon>Streptomycetaceae</taxon>
        <taxon>Streptomyces</taxon>
    </lineage>
</organism>
<proteinExistence type="predicted"/>
<dbReference type="Gene3D" id="1.20.1250.20">
    <property type="entry name" value="MFS general substrate transporter like domains"/>
    <property type="match status" value="1"/>
</dbReference>
<keyword evidence="3" id="KW-1185">Reference proteome</keyword>
<evidence type="ECO:0000256" key="1">
    <source>
        <dbReference type="SAM" id="Phobius"/>
    </source>
</evidence>
<feature type="transmembrane region" description="Helical" evidence="1">
    <location>
        <begin position="213"/>
        <end position="234"/>
    </location>
</feature>
<evidence type="ECO:0000313" key="2">
    <source>
        <dbReference type="EMBL" id="GAA2513375.1"/>
    </source>
</evidence>